<reference evidence="2" key="1">
    <citation type="submission" date="2021-03" db="EMBL/GenBank/DDBJ databases">
        <authorList>
            <person name="Bekaert M."/>
        </authorList>
    </citation>
    <scope>NUCLEOTIDE SEQUENCE</scope>
</reference>
<gene>
    <name evidence="2" type="ORF">MEDL_25370</name>
</gene>
<evidence type="ECO:0000313" key="2">
    <source>
        <dbReference type="EMBL" id="CAG2211180.1"/>
    </source>
</evidence>
<sequence length="196" mass="22182">MTNTKFHQLESSHNTAYNTLNQKIMDLKQHSEIIENDTLLNVNKEFQNIQKNVSMALADLELHIKDNSRKVAVTSCVSNEKTYNTGTSIKFDNVRTSIEIKNLSTFKSTGKFSCEVEGLYHISVYIVSYTARSEYSIYKNNNKLTTTYSDTAGHIQTSAGAVVMKMNVGDTIFVIPDFNMHVYADHWSCITTAMIK</sequence>
<feature type="domain" description="C1q" evidence="1">
    <location>
        <begin position="63"/>
        <end position="192"/>
    </location>
</feature>
<evidence type="ECO:0000259" key="1">
    <source>
        <dbReference type="SMART" id="SM00110"/>
    </source>
</evidence>
<comment type="caution">
    <text evidence="2">The sequence shown here is derived from an EMBL/GenBank/DDBJ whole genome shotgun (WGS) entry which is preliminary data.</text>
</comment>
<dbReference type="InterPro" id="IPR001073">
    <property type="entry name" value="C1q_dom"/>
</dbReference>
<dbReference type="SMART" id="SM00110">
    <property type="entry name" value="C1Q"/>
    <property type="match status" value="1"/>
</dbReference>
<name>A0A8S3S2P3_MYTED</name>
<dbReference type="SUPFAM" id="SSF49842">
    <property type="entry name" value="TNF-like"/>
    <property type="match status" value="1"/>
</dbReference>
<accession>A0A8S3S2P3</accession>
<evidence type="ECO:0000313" key="3">
    <source>
        <dbReference type="Proteomes" id="UP000683360"/>
    </source>
</evidence>
<protein>
    <submittedName>
        <fullName evidence="2">C1QG</fullName>
    </submittedName>
</protein>
<organism evidence="2 3">
    <name type="scientific">Mytilus edulis</name>
    <name type="common">Blue mussel</name>
    <dbReference type="NCBI Taxonomy" id="6550"/>
    <lineage>
        <taxon>Eukaryota</taxon>
        <taxon>Metazoa</taxon>
        <taxon>Spiralia</taxon>
        <taxon>Lophotrochozoa</taxon>
        <taxon>Mollusca</taxon>
        <taxon>Bivalvia</taxon>
        <taxon>Autobranchia</taxon>
        <taxon>Pteriomorphia</taxon>
        <taxon>Mytilida</taxon>
        <taxon>Mytiloidea</taxon>
        <taxon>Mytilidae</taxon>
        <taxon>Mytilinae</taxon>
        <taxon>Mytilus</taxon>
    </lineage>
</organism>
<dbReference type="Gene3D" id="2.60.120.40">
    <property type="match status" value="1"/>
</dbReference>
<proteinExistence type="predicted"/>
<dbReference type="Pfam" id="PF00386">
    <property type="entry name" value="C1q"/>
    <property type="match status" value="1"/>
</dbReference>
<dbReference type="AlphaFoldDB" id="A0A8S3S2P3"/>
<keyword evidence="3" id="KW-1185">Reference proteome</keyword>
<dbReference type="EMBL" id="CAJPWZ010001257">
    <property type="protein sequence ID" value="CAG2211180.1"/>
    <property type="molecule type" value="Genomic_DNA"/>
</dbReference>
<dbReference type="OrthoDB" id="6136533at2759"/>
<dbReference type="InterPro" id="IPR008983">
    <property type="entry name" value="Tumour_necrosis_fac-like_dom"/>
</dbReference>
<dbReference type="Proteomes" id="UP000683360">
    <property type="component" value="Unassembled WGS sequence"/>
</dbReference>